<sequence>MTVEDPTHEAVSTDVDIESDKAAEELLDETTEPAFIPPPVPRALRIPEVLLEIFVASTDSTRAAAARVCRSWSTLALDVLWRDMESPIPLLQVLSPLQPKQTPEQDGETYEDWDFANGLFDVDWTRFHSYATRIRTLVYRLNDPAIGSKNNCLSPRALERVALLYPQGRCLVPNIQELRCHVTWDEAVQTIPAFVGPNLKTLAMSFCTGMPGRCLKGLFQALVSRTAMLDHFHLSTDCPVVEFEGALAKWFESTPLLTEAELPRYYQTEAIVETLGRLESLRSLATVWDNHLPYDAHGVHFQLSQDSFPSLTNLDIEGHLDYALATLQTSPQLSRIKCICLTSYRAPTSEEVLNLTTALALACPVLDVVWLNLASEDDTTTTEPLAFEVFRPLLECHQVTEFVVGHDMPLLLEESDVDEMAEKWPELKVLLLTRDPNHPPDNLTSEYGLDLSILAHMAQKLRNLTNLGLFLDVERFTDFEGNLDPPHQFEKLIVLDVGCSPIPVHAVSPVGLYLGSLIVSPDAWIQCSMEPWFRGTRGDPKFTENWGRWYNAYTLMNMVTRSKVVSAKMTGMLRQRHQIESLNRGGSASHSESIPTPPLK</sequence>
<keyword evidence="4" id="KW-1185">Reference proteome</keyword>
<organism evidence="3 4">
    <name type="scientific">Tulasnella calospora MUT 4182</name>
    <dbReference type="NCBI Taxonomy" id="1051891"/>
    <lineage>
        <taxon>Eukaryota</taxon>
        <taxon>Fungi</taxon>
        <taxon>Dikarya</taxon>
        <taxon>Basidiomycota</taxon>
        <taxon>Agaricomycotina</taxon>
        <taxon>Agaricomycetes</taxon>
        <taxon>Cantharellales</taxon>
        <taxon>Tulasnellaceae</taxon>
        <taxon>Tulasnella</taxon>
    </lineage>
</organism>
<evidence type="ECO:0000259" key="2">
    <source>
        <dbReference type="Pfam" id="PF12937"/>
    </source>
</evidence>
<dbReference type="SUPFAM" id="SSF52047">
    <property type="entry name" value="RNI-like"/>
    <property type="match status" value="1"/>
</dbReference>
<accession>A0A0C3LD38</accession>
<dbReference type="EMBL" id="KN823227">
    <property type="protein sequence ID" value="KIO19342.1"/>
    <property type="molecule type" value="Genomic_DNA"/>
</dbReference>
<gene>
    <name evidence="3" type="ORF">M407DRAFT_31013</name>
</gene>
<feature type="region of interest" description="Disordered" evidence="1">
    <location>
        <begin position="579"/>
        <end position="600"/>
    </location>
</feature>
<protein>
    <recommendedName>
        <fullName evidence="2">F-box domain-containing protein</fullName>
    </recommendedName>
</protein>
<dbReference type="InterPro" id="IPR001810">
    <property type="entry name" value="F-box_dom"/>
</dbReference>
<dbReference type="HOGENOM" id="CLU_021164_5_1_1"/>
<feature type="domain" description="F-box" evidence="2">
    <location>
        <begin position="47"/>
        <end position="84"/>
    </location>
</feature>
<dbReference type="Gene3D" id="3.80.10.10">
    <property type="entry name" value="Ribonuclease Inhibitor"/>
    <property type="match status" value="1"/>
</dbReference>
<feature type="compositionally biased region" description="Polar residues" evidence="1">
    <location>
        <begin position="580"/>
        <end position="594"/>
    </location>
</feature>
<dbReference type="Proteomes" id="UP000054248">
    <property type="component" value="Unassembled WGS sequence"/>
</dbReference>
<evidence type="ECO:0000313" key="3">
    <source>
        <dbReference type="EMBL" id="KIO19342.1"/>
    </source>
</evidence>
<reference evidence="3 4" key="1">
    <citation type="submission" date="2014-04" db="EMBL/GenBank/DDBJ databases">
        <authorList>
            <consortium name="DOE Joint Genome Institute"/>
            <person name="Kuo A."/>
            <person name="Girlanda M."/>
            <person name="Perotto S."/>
            <person name="Kohler A."/>
            <person name="Nagy L.G."/>
            <person name="Floudas D."/>
            <person name="Copeland A."/>
            <person name="Barry K.W."/>
            <person name="Cichocki N."/>
            <person name="Veneault-Fourrey C."/>
            <person name="LaButti K."/>
            <person name="Lindquist E.A."/>
            <person name="Lipzen A."/>
            <person name="Lundell T."/>
            <person name="Morin E."/>
            <person name="Murat C."/>
            <person name="Sun H."/>
            <person name="Tunlid A."/>
            <person name="Henrissat B."/>
            <person name="Grigoriev I.V."/>
            <person name="Hibbett D.S."/>
            <person name="Martin F."/>
            <person name="Nordberg H.P."/>
            <person name="Cantor M.N."/>
            <person name="Hua S.X."/>
        </authorList>
    </citation>
    <scope>NUCLEOTIDE SEQUENCE [LARGE SCALE GENOMIC DNA]</scope>
    <source>
        <strain evidence="3 4">MUT 4182</strain>
    </source>
</reference>
<evidence type="ECO:0000313" key="4">
    <source>
        <dbReference type="Proteomes" id="UP000054248"/>
    </source>
</evidence>
<proteinExistence type="predicted"/>
<dbReference type="AlphaFoldDB" id="A0A0C3LD38"/>
<evidence type="ECO:0000256" key="1">
    <source>
        <dbReference type="SAM" id="MobiDB-lite"/>
    </source>
</evidence>
<name>A0A0C3LD38_9AGAM</name>
<reference evidence="4" key="2">
    <citation type="submission" date="2015-01" db="EMBL/GenBank/DDBJ databases">
        <title>Evolutionary Origins and Diversification of the Mycorrhizal Mutualists.</title>
        <authorList>
            <consortium name="DOE Joint Genome Institute"/>
            <consortium name="Mycorrhizal Genomics Consortium"/>
            <person name="Kohler A."/>
            <person name="Kuo A."/>
            <person name="Nagy L.G."/>
            <person name="Floudas D."/>
            <person name="Copeland A."/>
            <person name="Barry K.W."/>
            <person name="Cichocki N."/>
            <person name="Veneault-Fourrey C."/>
            <person name="LaButti K."/>
            <person name="Lindquist E.A."/>
            <person name="Lipzen A."/>
            <person name="Lundell T."/>
            <person name="Morin E."/>
            <person name="Murat C."/>
            <person name="Riley R."/>
            <person name="Ohm R."/>
            <person name="Sun H."/>
            <person name="Tunlid A."/>
            <person name="Henrissat B."/>
            <person name="Grigoriev I.V."/>
            <person name="Hibbett D.S."/>
            <person name="Martin F."/>
        </authorList>
    </citation>
    <scope>NUCLEOTIDE SEQUENCE [LARGE SCALE GENOMIC DNA]</scope>
    <source>
        <strain evidence="4">MUT 4182</strain>
    </source>
</reference>
<dbReference type="InterPro" id="IPR032675">
    <property type="entry name" value="LRR_dom_sf"/>
</dbReference>
<dbReference type="Pfam" id="PF12937">
    <property type="entry name" value="F-box-like"/>
    <property type="match status" value="1"/>
</dbReference>
<dbReference type="OrthoDB" id="2447803at2759"/>
<dbReference type="STRING" id="1051891.A0A0C3LD38"/>